<evidence type="ECO:0000313" key="3">
    <source>
        <dbReference type="Proteomes" id="UP000823619"/>
    </source>
</evidence>
<gene>
    <name evidence="2" type="ORF">IAC23_10055</name>
</gene>
<evidence type="ECO:0000256" key="1">
    <source>
        <dbReference type="SAM" id="SignalP"/>
    </source>
</evidence>
<comment type="caution">
    <text evidence="2">The sequence shown here is derived from an EMBL/GenBank/DDBJ whole genome shotgun (WGS) entry which is preliminary data.</text>
</comment>
<dbReference type="InterPro" id="IPR015943">
    <property type="entry name" value="WD40/YVTN_repeat-like_dom_sf"/>
</dbReference>
<reference evidence="2" key="1">
    <citation type="submission" date="2020-10" db="EMBL/GenBank/DDBJ databases">
        <authorList>
            <person name="Gilroy R."/>
        </authorList>
    </citation>
    <scope>NUCLEOTIDE SEQUENCE</scope>
    <source>
        <strain evidence="2">D5-748</strain>
    </source>
</reference>
<feature type="signal peptide" evidence="1">
    <location>
        <begin position="1"/>
        <end position="20"/>
    </location>
</feature>
<sequence>MRRFYLFVPALLLCLASCMKENSPEEEDFDFVSPNGLYVVNEGSFGSGNSSLSYYDIKSGEVENNVFYRANGFRLGDTGQSMTVHNGKGWVVVNNSNVIFAVGLSDMKEKGRITGLTSPRNIAFVSDTKAYVTDLYDTKITIVNPQTYQVTGWIETEASTEQMIISDGYMYVNCWSYGTEILKIDLASDAIVKRIKVGIQPCSMALDSQNRLWVLTDGGGWEGNPAGYESPGMSRIDLSTGEVDAEWKFDDYTSVSDLTVSHDGNTLYWLRSGVCKMDINATDLPSEPLIPNSSGQTFYSLTVSPSDGDIYVGDAIDYSQNGKVYRYSADGTLKSEFSVGICPGAFCWY</sequence>
<dbReference type="PANTHER" id="PTHR47197:SF3">
    <property type="entry name" value="DIHYDRO-HEME D1 DEHYDROGENASE"/>
    <property type="match status" value="1"/>
</dbReference>
<dbReference type="Pfam" id="PF16819">
    <property type="entry name" value="DUF5074"/>
    <property type="match status" value="1"/>
</dbReference>
<evidence type="ECO:0000313" key="2">
    <source>
        <dbReference type="EMBL" id="MBO8446013.1"/>
    </source>
</evidence>
<dbReference type="PANTHER" id="PTHR47197">
    <property type="entry name" value="PROTEIN NIRF"/>
    <property type="match status" value="1"/>
</dbReference>
<dbReference type="InterPro" id="IPR051200">
    <property type="entry name" value="Host-pathogen_enzymatic-act"/>
</dbReference>
<dbReference type="AlphaFoldDB" id="A0A9D9HDK9"/>
<organism evidence="2 3">
    <name type="scientific">Candidatus Cryptobacteroides merdavium</name>
    <dbReference type="NCBI Taxonomy" id="2840769"/>
    <lineage>
        <taxon>Bacteria</taxon>
        <taxon>Pseudomonadati</taxon>
        <taxon>Bacteroidota</taxon>
        <taxon>Bacteroidia</taxon>
        <taxon>Bacteroidales</taxon>
        <taxon>Candidatus Cryptobacteroides</taxon>
    </lineage>
</organism>
<name>A0A9D9HDK9_9BACT</name>
<accession>A0A9D9HDK9</accession>
<dbReference type="InterPro" id="IPR031815">
    <property type="entry name" value="DUF5074"/>
</dbReference>
<dbReference type="SUPFAM" id="SSF63825">
    <property type="entry name" value="YWTD domain"/>
    <property type="match status" value="1"/>
</dbReference>
<dbReference type="Proteomes" id="UP000823619">
    <property type="component" value="Unassembled WGS sequence"/>
</dbReference>
<dbReference type="Gene3D" id="2.130.10.10">
    <property type="entry name" value="YVTN repeat-like/Quinoprotein amine dehydrogenase"/>
    <property type="match status" value="1"/>
</dbReference>
<proteinExistence type="predicted"/>
<dbReference type="EMBL" id="JADIMO010000130">
    <property type="protein sequence ID" value="MBO8446013.1"/>
    <property type="molecule type" value="Genomic_DNA"/>
</dbReference>
<protein>
    <submittedName>
        <fullName evidence="2">YncE family protein</fullName>
    </submittedName>
</protein>
<reference evidence="2" key="2">
    <citation type="journal article" date="2021" name="PeerJ">
        <title>Extensive microbial diversity within the chicken gut microbiome revealed by metagenomics and culture.</title>
        <authorList>
            <person name="Gilroy R."/>
            <person name="Ravi A."/>
            <person name="Getino M."/>
            <person name="Pursley I."/>
            <person name="Horton D.L."/>
            <person name="Alikhan N.F."/>
            <person name="Baker D."/>
            <person name="Gharbi K."/>
            <person name="Hall N."/>
            <person name="Watson M."/>
            <person name="Adriaenssens E.M."/>
            <person name="Foster-Nyarko E."/>
            <person name="Jarju S."/>
            <person name="Secka A."/>
            <person name="Antonio M."/>
            <person name="Oren A."/>
            <person name="Chaudhuri R.R."/>
            <person name="La Ragione R."/>
            <person name="Hildebrand F."/>
            <person name="Pallen M.J."/>
        </authorList>
    </citation>
    <scope>NUCLEOTIDE SEQUENCE</scope>
    <source>
        <strain evidence="2">D5-748</strain>
    </source>
</reference>
<feature type="chain" id="PRO_5039173102" evidence="1">
    <location>
        <begin position="21"/>
        <end position="349"/>
    </location>
</feature>
<keyword evidence="1" id="KW-0732">Signal</keyword>